<dbReference type="RefSeq" id="XP_029318710.1">
    <property type="nucleotide sequence ID" value="XM_029462850.1"/>
</dbReference>
<keyword evidence="1" id="KW-0812">Transmembrane</keyword>
<keyword evidence="1" id="KW-1133">Transmembrane helix</keyword>
<dbReference type="KEGG" id="cgob:115028920"/>
<gene>
    <name evidence="3" type="primary">LOC115028920</name>
</gene>
<reference evidence="3" key="1">
    <citation type="submission" date="2025-08" db="UniProtKB">
        <authorList>
            <consortium name="RefSeq"/>
        </authorList>
    </citation>
    <scope>IDENTIFICATION</scope>
</reference>
<evidence type="ECO:0000313" key="3">
    <source>
        <dbReference type="RefSeq" id="XP_029318710.1"/>
    </source>
</evidence>
<evidence type="ECO:0000256" key="1">
    <source>
        <dbReference type="SAM" id="Phobius"/>
    </source>
</evidence>
<keyword evidence="1" id="KW-0472">Membrane</keyword>
<dbReference type="PANTHER" id="PTHR34488">
    <property type="entry name" value="SI:CH211-245H14.1-RELATED"/>
    <property type="match status" value="1"/>
</dbReference>
<protein>
    <submittedName>
        <fullName evidence="3">Uncharacterized protein LOC115028920 isoform X1</fullName>
    </submittedName>
</protein>
<feature type="transmembrane region" description="Helical" evidence="1">
    <location>
        <begin position="178"/>
        <end position="197"/>
    </location>
</feature>
<name>A0A6J2SAD7_COTGO</name>
<dbReference type="OrthoDB" id="8446971at2759"/>
<organism evidence="2 3">
    <name type="scientific">Cottoperca gobio</name>
    <name type="common">Frogmouth</name>
    <name type="synonym">Aphritis gobio</name>
    <dbReference type="NCBI Taxonomy" id="56716"/>
    <lineage>
        <taxon>Eukaryota</taxon>
        <taxon>Metazoa</taxon>
        <taxon>Chordata</taxon>
        <taxon>Craniata</taxon>
        <taxon>Vertebrata</taxon>
        <taxon>Euteleostomi</taxon>
        <taxon>Actinopterygii</taxon>
        <taxon>Neopterygii</taxon>
        <taxon>Teleostei</taxon>
        <taxon>Neoteleostei</taxon>
        <taxon>Acanthomorphata</taxon>
        <taxon>Eupercaria</taxon>
        <taxon>Perciformes</taxon>
        <taxon>Notothenioidei</taxon>
        <taxon>Bovichtidae</taxon>
        <taxon>Cottoperca</taxon>
    </lineage>
</organism>
<evidence type="ECO:0000313" key="2">
    <source>
        <dbReference type="Proteomes" id="UP000504630"/>
    </source>
</evidence>
<dbReference type="GeneID" id="115028920"/>
<dbReference type="Proteomes" id="UP000504630">
    <property type="component" value="Chromosome 24"/>
</dbReference>
<dbReference type="PANTHER" id="PTHR34488:SF1">
    <property type="entry name" value="SI:CH211-245H14.1-RELATED"/>
    <property type="match status" value="1"/>
</dbReference>
<dbReference type="AlphaFoldDB" id="A0A6J2SAD7"/>
<keyword evidence="2" id="KW-1185">Reference proteome</keyword>
<proteinExistence type="predicted"/>
<dbReference type="InParanoid" id="A0A6J2SAD7"/>
<sequence>MNETFQSNYQSIPDMDQEGQIVPWKNFFVYLTGKTNDAHLDFVGKLEDVGQNEVISPEDSDYLLVFCPITSRVGTDIDEALRHIPVGKRAILVVMHHTFNPEHVVAASSRQVQNQMVLLTVDCLFYNGNLLKCNRNDIAWHEIQKVLGVPPPLRSTWSNYFIRCIRCILSIHWCKKNWKWLTAGGIFLGFAIIPLIWNSRISREIEVTNKTEPKGI</sequence>
<accession>A0A6J2SAD7</accession>